<dbReference type="AlphaFoldDB" id="A0A7I9YUZ4"/>
<dbReference type="Proteomes" id="UP000465360">
    <property type="component" value="Unassembled WGS sequence"/>
</dbReference>
<accession>A0A7I9YUZ4</accession>
<proteinExistence type="predicted"/>
<feature type="domain" description="Fido" evidence="1">
    <location>
        <begin position="1"/>
        <end position="75"/>
    </location>
</feature>
<reference evidence="2 3" key="1">
    <citation type="journal article" date="2019" name="Emerg. Microbes Infect.">
        <title>Comprehensive subspecies identification of 175 nontuberculous mycobacteria species based on 7547 genomic profiles.</title>
        <authorList>
            <person name="Matsumoto Y."/>
            <person name="Kinjo T."/>
            <person name="Motooka D."/>
            <person name="Nabeya D."/>
            <person name="Jung N."/>
            <person name="Uechi K."/>
            <person name="Horii T."/>
            <person name="Iida T."/>
            <person name="Fujita J."/>
            <person name="Nakamura S."/>
        </authorList>
    </citation>
    <scope>NUCLEOTIDE SEQUENCE [LARGE SCALE GENOMIC DNA]</scope>
    <source>
        <strain evidence="2 3">JCM 30725</strain>
    </source>
</reference>
<evidence type="ECO:0000259" key="1">
    <source>
        <dbReference type="PROSITE" id="PS51459"/>
    </source>
</evidence>
<keyword evidence="3" id="KW-1185">Reference proteome</keyword>
<protein>
    <recommendedName>
        <fullName evidence="1">Fido domain-containing protein</fullName>
    </recommendedName>
</protein>
<dbReference type="RefSeq" id="WP_371871643.1">
    <property type="nucleotide sequence ID" value="NZ_BLKZ01000001.1"/>
</dbReference>
<dbReference type="Gene3D" id="1.20.120.1870">
    <property type="entry name" value="Fic/DOC protein, Fido domain"/>
    <property type="match status" value="1"/>
</dbReference>
<dbReference type="InterPro" id="IPR053737">
    <property type="entry name" value="Type_II_TA_Toxin"/>
</dbReference>
<evidence type="ECO:0000313" key="3">
    <source>
        <dbReference type="Proteomes" id="UP000465360"/>
    </source>
</evidence>
<dbReference type="Pfam" id="PF02661">
    <property type="entry name" value="Fic"/>
    <property type="match status" value="1"/>
</dbReference>
<name>A0A7I9YUZ4_MYCBU</name>
<evidence type="ECO:0000313" key="2">
    <source>
        <dbReference type="EMBL" id="GFG92402.1"/>
    </source>
</evidence>
<comment type="caution">
    <text evidence="2">The sequence shown here is derived from an EMBL/GenBank/DDBJ whole genome shotgun (WGS) entry which is preliminary data.</text>
</comment>
<dbReference type="InterPro" id="IPR003812">
    <property type="entry name" value="Fido"/>
</dbReference>
<dbReference type="EMBL" id="BLKZ01000001">
    <property type="protein sequence ID" value="GFG92402.1"/>
    <property type="molecule type" value="Genomic_DNA"/>
</dbReference>
<gene>
    <name evidence="2" type="ORF">MBOU_44440</name>
</gene>
<sequence length="75" mass="8076">MDAPNAYAARAGLTGPSLHEKAAVLLEYIVRNRPLVDGNKRLGWLASYVFYGLNGHRLVATDDDAYDLIVACGVG</sequence>
<dbReference type="PROSITE" id="PS51459">
    <property type="entry name" value="FIDO"/>
    <property type="match status" value="1"/>
</dbReference>
<organism evidence="2 3">
    <name type="scientific">Mycobacterium bourgelatii</name>
    <dbReference type="NCBI Taxonomy" id="1273442"/>
    <lineage>
        <taxon>Bacteria</taxon>
        <taxon>Bacillati</taxon>
        <taxon>Actinomycetota</taxon>
        <taxon>Actinomycetes</taxon>
        <taxon>Mycobacteriales</taxon>
        <taxon>Mycobacteriaceae</taxon>
        <taxon>Mycobacterium</taxon>
    </lineage>
</organism>